<gene>
    <name evidence="2" type="ORF">B0T19DRAFT_343051</name>
</gene>
<evidence type="ECO:0000313" key="3">
    <source>
        <dbReference type="Proteomes" id="UP001286456"/>
    </source>
</evidence>
<reference evidence="2" key="1">
    <citation type="journal article" date="2023" name="Mol. Phylogenet. Evol.">
        <title>Genome-scale phylogeny and comparative genomics of the fungal order Sordariales.</title>
        <authorList>
            <person name="Hensen N."/>
            <person name="Bonometti L."/>
            <person name="Westerberg I."/>
            <person name="Brannstrom I.O."/>
            <person name="Guillou S."/>
            <person name="Cros-Aarteil S."/>
            <person name="Calhoun S."/>
            <person name="Haridas S."/>
            <person name="Kuo A."/>
            <person name="Mondo S."/>
            <person name="Pangilinan J."/>
            <person name="Riley R."/>
            <person name="LaButti K."/>
            <person name="Andreopoulos B."/>
            <person name="Lipzen A."/>
            <person name="Chen C."/>
            <person name="Yan M."/>
            <person name="Daum C."/>
            <person name="Ng V."/>
            <person name="Clum A."/>
            <person name="Steindorff A."/>
            <person name="Ohm R.A."/>
            <person name="Martin F."/>
            <person name="Silar P."/>
            <person name="Natvig D.O."/>
            <person name="Lalanne C."/>
            <person name="Gautier V."/>
            <person name="Ament-Velasquez S.L."/>
            <person name="Kruys A."/>
            <person name="Hutchinson M.I."/>
            <person name="Powell A.J."/>
            <person name="Barry K."/>
            <person name="Miller A.N."/>
            <person name="Grigoriev I.V."/>
            <person name="Debuchy R."/>
            <person name="Gladieux P."/>
            <person name="Hiltunen Thoren M."/>
            <person name="Johannesson H."/>
        </authorList>
    </citation>
    <scope>NUCLEOTIDE SEQUENCE</scope>
    <source>
        <strain evidence="2">SMH4131-1</strain>
    </source>
</reference>
<comment type="caution">
    <text evidence="2">The sequence shown here is derived from an EMBL/GenBank/DDBJ whole genome shotgun (WGS) entry which is preliminary data.</text>
</comment>
<feature type="non-terminal residue" evidence="2">
    <location>
        <position position="769"/>
    </location>
</feature>
<evidence type="ECO:0000256" key="1">
    <source>
        <dbReference type="SAM" id="MobiDB-lite"/>
    </source>
</evidence>
<accession>A0AAE0MHL9</accession>
<dbReference type="EMBL" id="JAUEPO010000002">
    <property type="protein sequence ID" value="KAK3332941.1"/>
    <property type="molecule type" value="Genomic_DNA"/>
</dbReference>
<sequence>FAQQGSVDWLQLAKMTVSIPMSILTRLAAADITPMTIVVARNIASVFHISPQGYRRITESLGRLQSYSSLGDAVWFGFGIKHVVRDLGQSEQGMACLALCGAMSEIYPSKSYVPILMELSNLCGTPGELRPSPKQWLNLVEVCSGTMRSTTFGLIAGQFMAFHHAPNANKVPPKDDLKDVAGALQSLALVSSGALESITLAGGRSCGWIAAYGYCFLGLDVEIREGDSEVPLYRSAADGKRIGIFVEYRQPNRTEEHSEQVQVQVRKTSYFIKSVEDIYSSHTDWNHDGSMAGGFAPWKSCLAGAFGVQAVQRLLEPPVAFGALLGAAACVFFLPDDQNPGASRSPRVKRNSHANQSPRANRYGFRPGQRGRGFADSALAWFPELRVLQGHIVIDYTDSFDPACGLKRYERARREIQARCHCNTCDQHLPSTQRSAPPDGFCLATLAETIIFLIWNLSSMKIHPDLFPSRSGLRLIYNLRRSQLTELRATRDAKRWSLDDMMRYFLTPGSIYHTAQFLFTTCTTAQTACTDFSAASVRGICFYFDFLREISDRPEQAILLHVVPGSIETKNGTRYPYLRDTSSQGKSGEDGLMRLGLSAAPDTRIRESISPHSYHFEGIKRFYNANDLDDQFDTLASYTGSRDIQATLVVEETLDGLFTDIRFTGSKGTCQVGVYTMMRLVMEASHNVRCSGVDCDAEFNGDYRYIVLADGEGLLPFGPSKDAMIVRRLQGNAFARCIALLFWNYPLEVQDRAILRWQECIPCCLNAAA</sequence>
<evidence type="ECO:0000313" key="2">
    <source>
        <dbReference type="EMBL" id="KAK3332941.1"/>
    </source>
</evidence>
<name>A0AAE0MHL9_9PEZI</name>
<proteinExistence type="predicted"/>
<feature type="region of interest" description="Disordered" evidence="1">
    <location>
        <begin position="341"/>
        <end position="366"/>
    </location>
</feature>
<feature type="non-terminal residue" evidence="2">
    <location>
        <position position="1"/>
    </location>
</feature>
<dbReference type="Proteomes" id="UP001286456">
    <property type="component" value="Unassembled WGS sequence"/>
</dbReference>
<keyword evidence="3" id="KW-1185">Reference proteome</keyword>
<protein>
    <submittedName>
        <fullName evidence="2">Uncharacterized protein</fullName>
    </submittedName>
</protein>
<organism evidence="2 3">
    <name type="scientific">Cercophora scortea</name>
    <dbReference type="NCBI Taxonomy" id="314031"/>
    <lineage>
        <taxon>Eukaryota</taxon>
        <taxon>Fungi</taxon>
        <taxon>Dikarya</taxon>
        <taxon>Ascomycota</taxon>
        <taxon>Pezizomycotina</taxon>
        <taxon>Sordariomycetes</taxon>
        <taxon>Sordariomycetidae</taxon>
        <taxon>Sordariales</taxon>
        <taxon>Lasiosphaeriaceae</taxon>
        <taxon>Cercophora</taxon>
    </lineage>
</organism>
<reference evidence="2" key="2">
    <citation type="submission" date="2023-06" db="EMBL/GenBank/DDBJ databases">
        <authorList>
            <consortium name="Lawrence Berkeley National Laboratory"/>
            <person name="Haridas S."/>
            <person name="Hensen N."/>
            <person name="Bonometti L."/>
            <person name="Westerberg I."/>
            <person name="Brannstrom I.O."/>
            <person name="Guillou S."/>
            <person name="Cros-Aarteil S."/>
            <person name="Calhoun S."/>
            <person name="Kuo A."/>
            <person name="Mondo S."/>
            <person name="Pangilinan J."/>
            <person name="Riley R."/>
            <person name="Labutti K."/>
            <person name="Andreopoulos B."/>
            <person name="Lipzen A."/>
            <person name="Chen C."/>
            <person name="Yanf M."/>
            <person name="Daum C."/>
            <person name="Ng V."/>
            <person name="Clum A."/>
            <person name="Steindorff A."/>
            <person name="Ohm R."/>
            <person name="Martin F."/>
            <person name="Silar P."/>
            <person name="Natvig D."/>
            <person name="Lalanne C."/>
            <person name="Gautier V."/>
            <person name="Ament-Velasquez S.L."/>
            <person name="Kruys A."/>
            <person name="Hutchinson M.I."/>
            <person name="Powell A.J."/>
            <person name="Barry K."/>
            <person name="Miller A.N."/>
            <person name="Grigoriev I.V."/>
            <person name="Debuchy R."/>
            <person name="Gladieux P."/>
            <person name="Thoren M.H."/>
            <person name="Johannesson H."/>
        </authorList>
    </citation>
    <scope>NUCLEOTIDE SEQUENCE</scope>
    <source>
        <strain evidence="2">SMH4131-1</strain>
    </source>
</reference>
<dbReference type="AlphaFoldDB" id="A0AAE0MHL9"/>